<name>A0ABS5CEB8_9BACL</name>
<keyword evidence="1" id="KW-0223">Dioxygenase</keyword>
<organism evidence="1 2">
    <name type="scientific">Paenibacillus lignilyticus</name>
    <dbReference type="NCBI Taxonomy" id="1172615"/>
    <lineage>
        <taxon>Bacteria</taxon>
        <taxon>Bacillati</taxon>
        <taxon>Bacillota</taxon>
        <taxon>Bacilli</taxon>
        <taxon>Bacillales</taxon>
        <taxon>Paenibacillaceae</taxon>
        <taxon>Paenibacillus</taxon>
    </lineage>
</organism>
<proteinExistence type="predicted"/>
<gene>
    <name evidence="1" type="ORF">I8J30_16570</name>
</gene>
<evidence type="ECO:0000313" key="1">
    <source>
        <dbReference type="EMBL" id="MBP3964330.1"/>
    </source>
</evidence>
<dbReference type="PANTHER" id="PTHR20883">
    <property type="entry name" value="PHYTANOYL-COA DIOXYGENASE DOMAIN CONTAINING 1"/>
    <property type="match status" value="1"/>
</dbReference>
<protein>
    <submittedName>
        <fullName evidence="1">Phytanoyl-CoA dioxygenase family protein</fullName>
    </submittedName>
</protein>
<dbReference type="InterPro" id="IPR008775">
    <property type="entry name" value="Phytyl_CoA_dOase-like"/>
</dbReference>
<dbReference type="GO" id="GO:0051213">
    <property type="term" value="F:dioxygenase activity"/>
    <property type="evidence" value="ECO:0007669"/>
    <property type="project" value="UniProtKB-KW"/>
</dbReference>
<dbReference type="RefSeq" id="WP_210659555.1">
    <property type="nucleotide sequence ID" value="NZ_JAGKSP010000006.1"/>
</dbReference>
<dbReference type="SUPFAM" id="SSF51197">
    <property type="entry name" value="Clavaminate synthase-like"/>
    <property type="match status" value="1"/>
</dbReference>
<comment type="caution">
    <text evidence="1">The sequence shown here is derived from an EMBL/GenBank/DDBJ whole genome shotgun (WGS) entry which is preliminary data.</text>
</comment>
<dbReference type="EMBL" id="JAGKSP010000006">
    <property type="protein sequence ID" value="MBP3964330.1"/>
    <property type="molecule type" value="Genomic_DNA"/>
</dbReference>
<dbReference type="Proteomes" id="UP000673394">
    <property type="component" value="Unassembled WGS sequence"/>
</dbReference>
<dbReference type="Pfam" id="PF05721">
    <property type="entry name" value="PhyH"/>
    <property type="match status" value="1"/>
</dbReference>
<evidence type="ECO:0000313" key="2">
    <source>
        <dbReference type="Proteomes" id="UP000673394"/>
    </source>
</evidence>
<reference evidence="1 2" key="1">
    <citation type="submission" date="2021-04" db="EMBL/GenBank/DDBJ databases">
        <title>Paenibacillus sp. DLE-14 whole genome sequence.</title>
        <authorList>
            <person name="Ham Y.J."/>
        </authorList>
    </citation>
    <scope>NUCLEOTIDE SEQUENCE [LARGE SCALE GENOMIC DNA]</scope>
    <source>
        <strain evidence="1 2">DLE-14</strain>
    </source>
</reference>
<keyword evidence="1" id="KW-0560">Oxidoreductase</keyword>
<sequence>MKVRLSEEQLRFYKRHHYVHLKHVVPEPALVLAERIISKWVDELVESWYERKLITDKKQELDFQHRLVQLWHDAGKPKYGRSPRRDLVGRDMYDFLKNPALLDIAEQLLETDEVSVHGIFNARPKLPDQKWTDTPWHQDAQYYRDAENTHVVSIWMPLQRVTEYNSCLQVAPGFFDQTLLDGVIDEETNFLGLKREDAAKLVALSVEMEPGDALCFTQLLPHRALPNKSDAVRWSMDIRYEATALATESGKAQGFIARSAVQPENEASYEQWLSQWTEIPAGSY</sequence>
<accession>A0ABS5CEB8</accession>
<keyword evidence="2" id="KW-1185">Reference proteome</keyword>
<dbReference type="PANTHER" id="PTHR20883:SF14">
    <property type="entry name" value="PHYTANOYL-COA DIOXYGENASE"/>
    <property type="match status" value="1"/>
</dbReference>
<dbReference type="Gene3D" id="2.60.120.620">
    <property type="entry name" value="q2cbj1_9rhob like domain"/>
    <property type="match status" value="1"/>
</dbReference>